<dbReference type="PANTHER" id="PTHR43711">
    <property type="entry name" value="TWO-COMPONENT HISTIDINE KINASE"/>
    <property type="match status" value="1"/>
</dbReference>
<evidence type="ECO:0000313" key="11">
    <source>
        <dbReference type="Proteomes" id="UP001596201"/>
    </source>
</evidence>
<comment type="caution">
    <text evidence="10">The sequence shown here is derived from an EMBL/GenBank/DDBJ whole genome shotgun (WGS) entry which is preliminary data.</text>
</comment>
<reference evidence="10 11" key="1">
    <citation type="journal article" date="2019" name="Int. J. Syst. Evol. Microbiol.">
        <title>The Global Catalogue of Microorganisms (GCM) 10K type strain sequencing project: providing services to taxonomists for standard genome sequencing and annotation.</title>
        <authorList>
            <consortium name="The Broad Institute Genomics Platform"/>
            <consortium name="The Broad Institute Genome Sequencing Center for Infectious Disease"/>
            <person name="Wu L."/>
            <person name="Ma J."/>
        </authorList>
    </citation>
    <scope>NUCLEOTIDE SEQUENCE [LARGE SCALE GENOMIC DNA]</scope>
    <source>
        <strain evidence="10 11">CGMCC 1.12237</strain>
    </source>
</reference>
<evidence type="ECO:0000259" key="9">
    <source>
        <dbReference type="PROSITE" id="PS50112"/>
    </source>
</evidence>
<dbReference type="InterPro" id="IPR005467">
    <property type="entry name" value="His_kinase_dom"/>
</dbReference>
<dbReference type="RefSeq" id="WP_227230319.1">
    <property type="nucleotide sequence ID" value="NZ_JAJCVJ010000002.1"/>
</dbReference>
<dbReference type="PRINTS" id="PR00344">
    <property type="entry name" value="BCTRLSENSOR"/>
</dbReference>
<proteinExistence type="predicted"/>
<dbReference type="InterPro" id="IPR050736">
    <property type="entry name" value="Sensor_HK_Regulatory"/>
</dbReference>
<evidence type="ECO:0000256" key="5">
    <source>
        <dbReference type="ARBA" id="ARBA00022777"/>
    </source>
</evidence>
<dbReference type="SMART" id="SM00065">
    <property type="entry name" value="GAF"/>
    <property type="match status" value="2"/>
</dbReference>
<dbReference type="InterPro" id="IPR036097">
    <property type="entry name" value="HisK_dim/P_sf"/>
</dbReference>
<organism evidence="10 11">
    <name type="scientific">Salinirubrum litoreum</name>
    <dbReference type="NCBI Taxonomy" id="1126234"/>
    <lineage>
        <taxon>Archaea</taxon>
        <taxon>Methanobacteriati</taxon>
        <taxon>Methanobacteriota</taxon>
        <taxon>Stenosarchaea group</taxon>
        <taxon>Halobacteria</taxon>
        <taxon>Halobacteriales</taxon>
        <taxon>Haloferacaceae</taxon>
        <taxon>Salinirubrum</taxon>
    </lineage>
</organism>
<dbReference type="PANTHER" id="PTHR43711:SF1">
    <property type="entry name" value="HISTIDINE KINASE 1"/>
    <property type="match status" value="1"/>
</dbReference>
<dbReference type="SMART" id="SM00387">
    <property type="entry name" value="HATPase_c"/>
    <property type="match status" value="1"/>
</dbReference>
<dbReference type="SUPFAM" id="SSF55781">
    <property type="entry name" value="GAF domain-like"/>
    <property type="match status" value="2"/>
</dbReference>
<dbReference type="InterPro" id="IPR003661">
    <property type="entry name" value="HisK_dim/P_dom"/>
</dbReference>
<keyword evidence="3" id="KW-0597">Phosphoprotein</keyword>
<evidence type="ECO:0000256" key="1">
    <source>
        <dbReference type="ARBA" id="ARBA00000085"/>
    </source>
</evidence>
<dbReference type="Pfam" id="PF13185">
    <property type="entry name" value="GAF_2"/>
    <property type="match status" value="2"/>
</dbReference>
<dbReference type="SMART" id="SM00091">
    <property type="entry name" value="PAS"/>
    <property type="match status" value="1"/>
</dbReference>
<evidence type="ECO:0000256" key="2">
    <source>
        <dbReference type="ARBA" id="ARBA00012438"/>
    </source>
</evidence>
<keyword evidence="5" id="KW-0418">Kinase</keyword>
<dbReference type="CDD" id="cd00075">
    <property type="entry name" value="HATPase"/>
    <property type="match status" value="1"/>
</dbReference>
<dbReference type="PROSITE" id="PS50112">
    <property type="entry name" value="PAS"/>
    <property type="match status" value="1"/>
</dbReference>
<comment type="catalytic activity">
    <reaction evidence="1">
        <text>ATP + protein L-histidine = ADP + protein N-phospho-L-histidine.</text>
        <dbReference type="EC" id="2.7.13.3"/>
    </reaction>
</comment>
<dbReference type="GO" id="GO:0004673">
    <property type="term" value="F:protein histidine kinase activity"/>
    <property type="evidence" value="ECO:0007669"/>
    <property type="project" value="UniProtKB-EC"/>
</dbReference>
<dbReference type="PROSITE" id="PS50109">
    <property type="entry name" value="HIS_KIN"/>
    <property type="match status" value="1"/>
</dbReference>
<dbReference type="InterPro" id="IPR035965">
    <property type="entry name" value="PAS-like_dom_sf"/>
</dbReference>
<evidence type="ECO:0000256" key="3">
    <source>
        <dbReference type="ARBA" id="ARBA00022553"/>
    </source>
</evidence>
<dbReference type="Pfam" id="PF00512">
    <property type="entry name" value="HisKA"/>
    <property type="match status" value="1"/>
</dbReference>
<dbReference type="InterPro" id="IPR036890">
    <property type="entry name" value="HATPase_C_sf"/>
</dbReference>
<evidence type="ECO:0000256" key="7">
    <source>
        <dbReference type="SAM" id="Coils"/>
    </source>
</evidence>
<dbReference type="EC" id="2.7.13.3" evidence="2"/>
<feature type="coiled-coil region" evidence="7">
    <location>
        <begin position="152"/>
        <end position="179"/>
    </location>
</feature>
<dbReference type="GO" id="GO:0000160">
    <property type="term" value="P:phosphorelay signal transduction system"/>
    <property type="evidence" value="ECO:0007669"/>
    <property type="project" value="UniProtKB-KW"/>
</dbReference>
<dbReference type="Pfam" id="PF02518">
    <property type="entry name" value="HATPase_c"/>
    <property type="match status" value="1"/>
</dbReference>
<dbReference type="AlphaFoldDB" id="A0ABD5RDH9"/>
<dbReference type="SMART" id="SM00388">
    <property type="entry name" value="HisKA"/>
    <property type="match status" value="1"/>
</dbReference>
<dbReference type="Gene3D" id="1.10.287.130">
    <property type="match status" value="1"/>
</dbReference>
<dbReference type="InterPro" id="IPR029016">
    <property type="entry name" value="GAF-like_dom_sf"/>
</dbReference>
<dbReference type="Proteomes" id="UP001596201">
    <property type="component" value="Unassembled WGS sequence"/>
</dbReference>
<evidence type="ECO:0000256" key="4">
    <source>
        <dbReference type="ARBA" id="ARBA00022679"/>
    </source>
</evidence>
<dbReference type="EMBL" id="JBHSKX010000002">
    <property type="protein sequence ID" value="MFC5368085.1"/>
    <property type="molecule type" value="Genomic_DNA"/>
</dbReference>
<dbReference type="InterPro" id="IPR003018">
    <property type="entry name" value="GAF"/>
</dbReference>
<keyword evidence="4" id="KW-0808">Transferase</keyword>
<dbReference type="Gene3D" id="3.30.450.40">
    <property type="match status" value="2"/>
</dbReference>
<dbReference type="InterPro" id="IPR003594">
    <property type="entry name" value="HATPase_dom"/>
</dbReference>
<dbReference type="Gene3D" id="3.30.450.20">
    <property type="entry name" value="PAS domain"/>
    <property type="match status" value="1"/>
</dbReference>
<dbReference type="Pfam" id="PF08448">
    <property type="entry name" value="PAS_4"/>
    <property type="match status" value="1"/>
</dbReference>
<dbReference type="CDD" id="cd00130">
    <property type="entry name" value="PAS"/>
    <property type="match status" value="1"/>
</dbReference>
<dbReference type="SUPFAM" id="SSF47384">
    <property type="entry name" value="Homodimeric domain of signal transducing histidine kinase"/>
    <property type="match status" value="1"/>
</dbReference>
<name>A0ABD5RDH9_9EURY</name>
<dbReference type="SUPFAM" id="SSF55785">
    <property type="entry name" value="PYP-like sensor domain (PAS domain)"/>
    <property type="match status" value="1"/>
</dbReference>
<feature type="domain" description="Histidine kinase" evidence="8">
    <location>
        <begin position="475"/>
        <end position="672"/>
    </location>
</feature>
<evidence type="ECO:0000256" key="6">
    <source>
        <dbReference type="ARBA" id="ARBA00023012"/>
    </source>
</evidence>
<sequence length="682" mass="74372">MPERDDTSPRSAVARDRREEVLTRLHEATRDLVRASDRERIGEVVIETANDVLGLGIAVFSVVDPDDELLRPLVVSDEAAARLPGVHDLAYGPGTLPWRVFESDDANVYADIGERLPEVDDSVGTAILVSLGDHGLLAVGSSDERDLTTADVEFTRLLAANAQSALDRTEREATLREERDRITALFQNASDAMVEIRYETRDPTISAVNPAFETVFGFDAESVVGRSLYDVLVPDGDRSTAREHVELARRGSRFEREVRRQTADGPRDFLLRGVPLDDEGTPTVGYAIYTDITERTEQTRTLGRLHETTRDLVRASDPTEIARITVSAARDTLGFPINAVRLYDAESNRLRPVAVPSDTVETMGDRPIYGPGDGVVWEAFRSGEVIVVEDVSALDDGGNHDGVASAMYLPLGEYGTISIGSTEANHFDDADVQLAKVLAANASVALGRAEQERELRRRETELARQNERLDEFASVVSHDLRNPLSVARGYLDLLSGHRADSEEWDDTEAEYLDRIRTAHERIDRLIGDLLTLARQGKSVGETEVISLAAVAHSAWQTVGTAEATLSVVEDTRFRADRDRLCELFENLFRNAIGHAGADASVTVEPCEGGFAVADDGPGIPPAEREQVFERGYTTSDRGTGFGLAIVAEIVAAHGWSVSVEASESGGAQFVVRGVESVPAVDE</sequence>
<keyword evidence="7" id="KW-0175">Coiled coil</keyword>
<protein>
    <recommendedName>
        <fullName evidence="2">histidine kinase</fullName>
        <ecNumber evidence="2">2.7.13.3</ecNumber>
    </recommendedName>
</protein>
<dbReference type="InterPro" id="IPR004358">
    <property type="entry name" value="Sig_transdc_His_kin-like_C"/>
</dbReference>
<accession>A0ABD5RDH9</accession>
<dbReference type="SUPFAM" id="SSF55874">
    <property type="entry name" value="ATPase domain of HSP90 chaperone/DNA topoisomerase II/histidine kinase"/>
    <property type="match status" value="1"/>
</dbReference>
<dbReference type="Gene3D" id="3.30.565.10">
    <property type="entry name" value="Histidine kinase-like ATPase, C-terminal domain"/>
    <property type="match status" value="1"/>
</dbReference>
<dbReference type="NCBIfam" id="TIGR00229">
    <property type="entry name" value="sensory_box"/>
    <property type="match status" value="1"/>
</dbReference>
<keyword evidence="11" id="KW-1185">Reference proteome</keyword>
<dbReference type="InterPro" id="IPR013656">
    <property type="entry name" value="PAS_4"/>
</dbReference>
<dbReference type="CDD" id="cd00082">
    <property type="entry name" value="HisKA"/>
    <property type="match status" value="1"/>
</dbReference>
<evidence type="ECO:0000259" key="8">
    <source>
        <dbReference type="PROSITE" id="PS50109"/>
    </source>
</evidence>
<dbReference type="InterPro" id="IPR000014">
    <property type="entry name" value="PAS"/>
</dbReference>
<keyword evidence="6" id="KW-0902">Two-component regulatory system</keyword>
<gene>
    <name evidence="10" type="ORF">ACFPJ5_14210</name>
</gene>
<evidence type="ECO:0000313" key="10">
    <source>
        <dbReference type="EMBL" id="MFC5368085.1"/>
    </source>
</evidence>
<feature type="domain" description="PAS" evidence="9">
    <location>
        <begin position="178"/>
        <end position="252"/>
    </location>
</feature>